<proteinExistence type="predicted"/>
<dbReference type="Proteomes" id="UP000185891">
    <property type="component" value="Unassembled WGS sequence"/>
</dbReference>
<dbReference type="EMBL" id="MFAA01000023">
    <property type="protein sequence ID" value="OGD68810.1"/>
    <property type="molecule type" value="Genomic_DNA"/>
</dbReference>
<evidence type="ECO:0000256" key="1">
    <source>
        <dbReference type="ARBA" id="ARBA00022747"/>
    </source>
</evidence>
<comment type="caution">
    <text evidence="3">The sequence shown here is derived from an EMBL/GenBank/DDBJ whole genome shotgun (WGS) entry which is preliminary data.</text>
</comment>
<organism evidence="3 4">
    <name type="scientific">Candidatus Campbellbacteria bacterium RIFCSPHIGHO2_12_FULL_35_10</name>
    <dbReference type="NCBI Taxonomy" id="1797578"/>
    <lineage>
        <taxon>Bacteria</taxon>
        <taxon>Candidatus Campbelliibacteriota</taxon>
    </lineage>
</organism>
<name>A0A1F5ENB9_9BACT</name>
<sequence>MLLVNRTSRGGRGEYVGIAMFYDTALYGKAQHNQGVYKVSEYSDTDLLFMTSFMNCKYMREYCSGLSIGSKMKEMKANQFIEIPFPNFPELKKQEIGNIYKEIITLHEDARKTKKRLEEITNELVAGQEILI</sequence>
<keyword evidence="1" id="KW-0680">Restriction system</keyword>
<evidence type="ECO:0000313" key="3">
    <source>
        <dbReference type="EMBL" id="OGD68810.1"/>
    </source>
</evidence>
<gene>
    <name evidence="3" type="ORF">A3E89_00745</name>
</gene>
<accession>A0A1F5ENB9</accession>
<dbReference type="InterPro" id="IPR044946">
    <property type="entry name" value="Restrct_endonuc_typeI_TRD_sf"/>
</dbReference>
<protein>
    <recommendedName>
        <fullName evidence="5">Type I restriction modification DNA specificity domain-containing protein</fullName>
    </recommendedName>
</protein>
<dbReference type="GO" id="GO:0009307">
    <property type="term" value="P:DNA restriction-modification system"/>
    <property type="evidence" value="ECO:0007669"/>
    <property type="project" value="UniProtKB-KW"/>
</dbReference>
<reference evidence="3 4" key="1">
    <citation type="journal article" date="2016" name="Nat. Commun.">
        <title>Thousands of microbial genomes shed light on interconnected biogeochemical processes in an aquifer system.</title>
        <authorList>
            <person name="Anantharaman K."/>
            <person name="Brown C.T."/>
            <person name="Hug L.A."/>
            <person name="Sharon I."/>
            <person name="Castelle C.J."/>
            <person name="Probst A.J."/>
            <person name="Thomas B.C."/>
            <person name="Singh A."/>
            <person name="Wilkins M.J."/>
            <person name="Karaoz U."/>
            <person name="Brodie E.L."/>
            <person name="Williams K.H."/>
            <person name="Hubbard S.S."/>
            <person name="Banfield J.F."/>
        </authorList>
    </citation>
    <scope>NUCLEOTIDE SEQUENCE [LARGE SCALE GENOMIC DNA]</scope>
</reference>
<dbReference type="GO" id="GO:0003677">
    <property type="term" value="F:DNA binding"/>
    <property type="evidence" value="ECO:0007669"/>
    <property type="project" value="UniProtKB-KW"/>
</dbReference>
<dbReference type="Gene3D" id="3.90.220.20">
    <property type="entry name" value="DNA methylase specificity domains"/>
    <property type="match status" value="1"/>
</dbReference>
<dbReference type="AlphaFoldDB" id="A0A1F5ENB9"/>
<evidence type="ECO:0000256" key="2">
    <source>
        <dbReference type="ARBA" id="ARBA00023125"/>
    </source>
</evidence>
<evidence type="ECO:0000313" key="4">
    <source>
        <dbReference type="Proteomes" id="UP000185891"/>
    </source>
</evidence>
<evidence type="ECO:0008006" key="5">
    <source>
        <dbReference type="Google" id="ProtNLM"/>
    </source>
</evidence>
<dbReference type="SUPFAM" id="SSF116734">
    <property type="entry name" value="DNA methylase specificity domain"/>
    <property type="match status" value="1"/>
</dbReference>
<keyword evidence="2" id="KW-0238">DNA-binding</keyword>